<proteinExistence type="predicted"/>
<evidence type="ECO:0000256" key="1">
    <source>
        <dbReference type="SAM" id="Phobius"/>
    </source>
</evidence>
<reference evidence="2" key="1">
    <citation type="submission" date="2018-02" db="EMBL/GenBank/DDBJ databases">
        <title>Rhizophora mucronata_Transcriptome.</title>
        <authorList>
            <person name="Meera S.P."/>
            <person name="Sreeshan A."/>
            <person name="Augustine A."/>
        </authorList>
    </citation>
    <scope>NUCLEOTIDE SEQUENCE</scope>
    <source>
        <tissue evidence="2">Leaf</tissue>
    </source>
</reference>
<keyword evidence="1" id="KW-1133">Transmembrane helix</keyword>
<organism evidence="2">
    <name type="scientific">Rhizophora mucronata</name>
    <name type="common">Asiatic mangrove</name>
    <dbReference type="NCBI Taxonomy" id="61149"/>
    <lineage>
        <taxon>Eukaryota</taxon>
        <taxon>Viridiplantae</taxon>
        <taxon>Streptophyta</taxon>
        <taxon>Embryophyta</taxon>
        <taxon>Tracheophyta</taxon>
        <taxon>Spermatophyta</taxon>
        <taxon>Magnoliopsida</taxon>
        <taxon>eudicotyledons</taxon>
        <taxon>Gunneridae</taxon>
        <taxon>Pentapetalae</taxon>
        <taxon>rosids</taxon>
        <taxon>fabids</taxon>
        <taxon>Malpighiales</taxon>
        <taxon>Rhizophoraceae</taxon>
        <taxon>Rhizophora</taxon>
    </lineage>
</organism>
<keyword evidence="1" id="KW-0812">Transmembrane</keyword>
<name>A0A2P2PAX9_RHIMU</name>
<protein>
    <submittedName>
        <fullName evidence="2">Uncharacterized protein</fullName>
    </submittedName>
</protein>
<evidence type="ECO:0000313" key="2">
    <source>
        <dbReference type="EMBL" id="MBX51839.1"/>
    </source>
</evidence>
<dbReference type="AlphaFoldDB" id="A0A2P2PAX9"/>
<feature type="transmembrane region" description="Helical" evidence="1">
    <location>
        <begin position="53"/>
        <end position="71"/>
    </location>
</feature>
<sequence>MSWIIVVSCKLVDSRFLCMVADTVSCPSCILSSIATGSCHQLIHIHFMLQIDFVIITSTQLCYHVCFLLFLR</sequence>
<keyword evidence="1" id="KW-0472">Membrane</keyword>
<accession>A0A2P2PAX9</accession>
<dbReference type="EMBL" id="GGEC01071355">
    <property type="protein sequence ID" value="MBX51839.1"/>
    <property type="molecule type" value="Transcribed_RNA"/>
</dbReference>